<dbReference type="AlphaFoldDB" id="A0A212RMX4"/>
<dbReference type="RefSeq" id="WP_088572217.1">
    <property type="nucleotide sequence ID" value="NZ_FYEK01000071.1"/>
</dbReference>
<dbReference type="OrthoDB" id="9922884at2"/>
<evidence type="ECO:0000313" key="2">
    <source>
        <dbReference type="Proteomes" id="UP000197025"/>
    </source>
</evidence>
<protein>
    <submittedName>
        <fullName evidence="1">Uncharacterized protein</fullName>
    </submittedName>
</protein>
<dbReference type="EMBL" id="FYEK01000071">
    <property type="protein sequence ID" value="SNB73762.1"/>
    <property type="molecule type" value="Genomic_DNA"/>
</dbReference>
<evidence type="ECO:0000313" key="1">
    <source>
        <dbReference type="EMBL" id="SNB73762.1"/>
    </source>
</evidence>
<keyword evidence="2" id="KW-1185">Reference proteome</keyword>
<name>A0A212RMX4_9CHLR</name>
<reference evidence="2" key="1">
    <citation type="submission" date="2017-06" db="EMBL/GenBank/DDBJ databases">
        <authorList>
            <person name="Varghese N."/>
            <person name="Submissions S."/>
        </authorList>
    </citation>
    <scope>NUCLEOTIDE SEQUENCE [LARGE SCALE GENOMIC DNA]</scope>
    <source>
        <strain evidence="2">JAD2</strain>
    </source>
</reference>
<organism evidence="1 2">
    <name type="scientific">Thermoflexus hugenholtzii JAD2</name>
    <dbReference type="NCBI Taxonomy" id="877466"/>
    <lineage>
        <taxon>Bacteria</taxon>
        <taxon>Bacillati</taxon>
        <taxon>Chloroflexota</taxon>
        <taxon>Thermoflexia</taxon>
        <taxon>Thermoflexales</taxon>
        <taxon>Thermoflexaceae</taxon>
        <taxon>Thermoflexus</taxon>
    </lineage>
</organism>
<proteinExistence type="predicted"/>
<sequence>MTTDEKVELAQKIAGKLVGITPSEWSKWCLYAQEKGLEKAIQLARVMQQSASLRPGPKQAYRTISQVIPAFQKELESLPPNALMEVLGYVRQAVIAR</sequence>
<dbReference type="InParanoid" id="A0A212RMX4"/>
<accession>A0A212RMX4</accession>
<gene>
    <name evidence="1" type="ORF">SAMN02746019_00019680</name>
</gene>
<dbReference type="Proteomes" id="UP000197025">
    <property type="component" value="Unassembled WGS sequence"/>
</dbReference>